<accession>A0ABR8P0J4</accession>
<dbReference type="RefSeq" id="WP_191594784.1">
    <property type="nucleotide sequence ID" value="NZ_JACYFC010000003.1"/>
</dbReference>
<protein>
    <submittedName>
        <fullName evidence="1">Uncharacterized protein</fullName>
    </submittedName>
</protein>
<evidence type="ECO:0000313" key="1">
    <source>
        <dbReference type="EMBL" id="MBD5771400.1"/>
    </source>
</evidence>
<name>A0ABR8P0J4_9GAMM</name>
<proteinExistence type="predicted"/>
<reference evidence="1 2" key="1">
    <citation type="submission" date="2020-09" db="EMBL/GenBank/DDBJ databases">
        <title>Marinomonas sp. nov., isolated from the cysticercosis algae of Qingdao, China.</title>
        <authorList>
            <person name="Sun X."/>
        </authorList>
    </citation>
    <scope>NUCLEOTIDE SEQUENCE [LARGE SCALE GENOMIC DNA]</scope>
    <source>
        <strain evidence="1 2">SM2066</strain>
    </source>
</reference>
<comment type="caution">
    <text evidence="1">The sequence shown here is derived from an EMBL/GenBank/DDBJ whole genome shotgun (WGS) entry which is preliminary data.</text>
</comment>
<dbReference type="EMBL" id="JACYFC010000003">
    <property type="protein sequence ID" value="MBD5771400.1"/>
    <property type="molecule type" value="Genomic_DNA"/>
</dbReference>
<keyword evidence="2" id="KW-1185">Reference proteome</keyword>
<evidence type="ECO:0000313" key="2">
    <source>
        <dbReference type="Proteomes" id="UP000604161"/>
    </source>
</evidence>
<organism evidence="1 2">
    <name type="scientific">Marinomonas colpomeniae</name>
    <dbReference type="NCBI Taxonomy" id="2774408"/>
    <lineage>
        <taxon>Bacteria</taxon>
        <taxon>Pseudomonadati</taxon>
        <taxon>Pseudomonadota</taxon>
        <taxon>Gammaproteobacteria</taxon>
        <taxon>Oceanospirillales</taxon>
        <taxon>Oceanospirillaceae</taxon>
        <taxon>Marinomonas</taxon>
    </lineage>
</organism>
<dbReference type="Proteomes" id="UP000604161">
    <property type="component" value="Unassembled WGS sequence"/>
</dbReference>
<sequence>MTNRKSMIELLDSVNTSYMTEAEKCNFIAQAERAEFITSSVASGIEFVKTVLVKIKSSLNPRNFKHA</sequence>
<gene>
    <name evidence="1" type="ORF">IF202_10100</name>
</gene>